<evidence type="ECO:0000313" key="3">
    <source>
        <dbReference type="Proteomes" id="UP000318801"/>
    </source>
</evidence>
<keyword evidence="3" id="KW-1185">Reference proteome</keyword>
<feature type="compositionally biased region" description="Polar residues" evidence="1">
    <location>
        <begin position="1"/>
        <end position="10"/>
    </location>
</feature>
<feature type="region of interest" description="Disordered" evidence="1">
    <location>
        <begin position="1"/>
        <end position="32"/>
    </location>
</feature>
<organism evidence="2 3">
    <name type="scientific">Martelella alba</name>
    <dbReference type="NCBI Taxonomy" id="2590451"/>
    <lineage>
        <taxon>Bacteria</taxon>
        <taxon>Pseudomonadati</taxon>
        <taxon>Pseudomonadota</taxon>
        <taxon>Alphaproteobacteria</taxon>
        <taxon>Hyphomicrobiales</taxon>
        <taxon>Aurantimonadaceae</taxon>
        <taxon>Martelella</taxon>
    </lineage>
</organism>
<dbReference type="EMBL" id="VHLG01000008">
    <property type="protein sequence ID" value="TPW29672.1"/>
    <property type="molecule type" value="Genomic_DNA"/>
</dbReference>
<evidence type="ECO:0000256" key="1">
    <source>
        <dbReference type="SAM" id="MobiDB-lite"/>
    </source>
</evidence>
<dbReference type="Proteomes" id="UP000318801">
    <property type="component" value="Unassembled WGS sequence"/>
</dbReference>
<gene>
    <name evidence="2" type="ORF">FJU08_12695</name>
</gene>
<protein>
    <submittedName>
        <fullName evidence="2">Uncharacterized protein</fullName>
    </submittedName>
</protein>
<evidence type="ECO:0000313" key="2">
    <source>
        <dbReference type="EMBL" id="TPW29672.1"/>
    </source>
</evidence>
<reference evidence="2 3" key="1">
    <citation type="submission" date="2019-06" db="EMBL/GenBank/DDBJ databases">
        <authorList>
            <person name="Li M."/>
        </authorList>
    </citation>
    <scope>NUCLEOTIDE SEQUENCE [LARGE SCALE GENOMIC DNA]</scope>
    <source>
        <strain evidence="2 3">BGMRC2036</strain>
    </source>
</reference>
<name>A0A506U5M2_9HYPH</name>
<dbReference type="AlphaFoldDB" id="A0A506U5M2"/>
<sequence length="150" mass="14878">MTNLNVNDASGVQRPIAAETNDDGSLSPRHGLSDTATALQTAIKVASEATRAAAEAINAATAAIRAASETTAAATDAMAPAAKHASVMPSDTTVLTGVVALHIGMGGAVVVEMDGVTASYLVQGNTVLPVKAQKVLATGTTAAEIVALIK</sequence>
<dbReference type="RefSeq" id="WP_141149396.1">
    <property type="nucleotide sequence ID" value="NZ_VHLG01000008.1"/>
</dbReference>
<dbReference type="OrthoDB" id="7916419at2"/>
<accession>A0A506U5M2</accession>
<proteinExistence type="predicted"/>
<comment type="caution">
    <text evidence="2">The sequence shown here is derived from an EMBL/GenBank/DDBJ whole genome shotgun (WGS) entry which is preliminary data.</text>
</comment>